<feature type="compositionally biased region" description="Acidic residues" evidence="3">
    <location>
        <begin position="188"/>
        <end position="206"/>
    </location>
</feature>
<dbReference type="GO" id="GO:0042026">
    <property type="term" value="P:protein refolding"/>
    <property type="evidence" value="ECO:0007669"/>
    <property type="project" value="TreeGrafter"/>
</dbReference>
<dbReference type="AlphaFoldDB" id="A0A2U9BVP9"/>
<sequence length="365" mass="39408">MSEQAQTELSCGERGRGGAWYPLRQWWPSSRLPNQDVGLPPFLEPAEPRWMSVDWLQRSLAAAAWPAYAAAPLFVPHISGPARRPGQLAEEPCKWRVGLDVAHFSPSEISLSVRGGFLQVGGRHDERRDEHGFIARCFTRKYRLPAEMDATKITATLSADGILTVEAPVPETSLPAASVITIKVEIEATGEPEEEGEKEEGPEKDEDSCRAPEAPEFLPAEDHGAEEESPAEVRGDQQAHPGSATAGLLQQHEERREQEEQEEEQEARGQPAEVAPADAKGAESVGVPSEQREAPGGQESPDTDTSGEPEHKEPAVGGEIQVMAGSVEAAEEIPPPEEPELGNSPPSEGPSQEPGAPDMKQEDAE</sequence>
<dbReference type="GO" id="GO:0043066">
    <property type="term" value="P:negative regulation of apoptotic process"/>
    <property type="evidence" value="ECO:0007669"/>
    <property type="project" value="TreeGrafter"/>
</dbReference>
<feature type="compositionally biased region" description="Acidic residues" evidence="3">
    <location>
        <begin position="329"/>
        <end position="340"/>
    </location>
</feature>
<evidence type="ECO:0000256" key="2">
    <source>
        <dbReference type="RuleBase" id="RU003616"/>
    </source>
</evidence>
<dbReference type="GO" id="GO:0009408">
    <property type="term" value="P:response to heat"/>
    <property type="evidence" value="ECO:0007669"/>
    <property type="project" value="TreeGrafter"/>
</dbReference>
<evidence type="ECO:0000256" key="1">
    <source>
        <dbReference type="PROSITE-ProRule" id="PRU00285"/>
    </source>
</evidence>
<dbReference type="EMBL" id="CP026251">
    <property type="protein sequence ID" value="AWP07579.1"/>
    <property type="molecule type" value="Genomic_DNA"/>
</dbReference>
<dbReference type="InterPro" id="IPR008978">
    <property type="entry name" value="HSP20-like_chaperone"/>
</dbReference>
<dbReference type="Pfam" id="PF00011">
    <property type="entry name" value="HSP20"/>
    <property type="match status" value="1"/>
</dbReference>
<organism evidence="5 6">
    <name type="scientific">Scophthalmus maximus</name>
    <name type="common">Turbot</name>
    <name type="synonym">Psetta maxima</name>
    <dbReference type="NCBI Taxonomy" id="52904"/>
    <lineage>
        <taxon>Eukaryota</taxon>
        <taxon>Metazoa</taxon>
        <taxon>Chordata</taxon>
        <taxon>Craniata</taxon>
        <taxon>Vertebrata</taxon>
        <taxon>Euteleostomi</taxon>
        <taxon>Actinopterygii</taxon>
        <taxon>Neopterygii</taxon>
        <taxon>Teleostei</taxon>
        <taxon>Neoteleostei</taxon>
        <taxon>Acanthomorphata</taxon>
        <taxon>Carangaria</taxon>
        <taxon>Pleuronectiformes</taxon>
        <taxon>Pleuronectoidei</taxon>
        <taxon>Scophthalmidae</taxon>
        <taxon>Scophthalmus</taxon>
    </lineage>
</organism>
<evidence type="ECO:0000313" key="5">
    <source>
        <dbReference type="EMBL" id="AWP07579.1"/>
    </source>
</evidence>
<dbReference type="GO" id="GO:0051082">
    <property type="term" value="F:unfolded protein binding"/>
    <property type="evidence" value="ECO:0007669"/>
    <property type="project" value="TreeGrafter"/>
</dbReference>
<dbReference type="STRING" id="52904.ENSSMAP00000020006"/>
<protein>
    <submittedName>
        <fullName evidence="5">Putative dentin matrix acidic phosphoprotein 1-like</fullName>
    </submittedName>
</protein>
<accession>A0A2U9BVP9</accession>
<proteinExistence type="inferred from homology"/>
<evidence type="ECO:0000256" key="3">
    <source>
        <dbReference type="SAM" id="MobiDB-lite"/>
    </source>
</evidence>
<feature type="compositionally biased region" description="Low complexity" evidence="3">
    <location>
        <begin position="342"/>
        <end position="357"/>
    </location>
</feature>
<dbReference type="SUPFAM" id="SSF49764">
    <property type="entry name" value="HSP20-like chaperones"/>
    <property type="match status" value="1"/>
</dbReference>
<dbReference type="InterPro" id="IPR001436">
    <property type="entry name" value="Alpha-crystallin/sHSP_animal"/>
</dbReference>
<dbReference type="PROSITE" id="PS01031">
    <property type="entry name" value="SHSP"/>
    <property type="match status" value="1"/>
</dbReference>
<dbReference type="PANTHER" id="PTHR45640:SF7">
    <property type="entry name" value="HEAT SHOCK PROTEIN BETA-1"/>
    <property type="match status" value="1"/>
</dbReference>
<evidence type="ECO:0000313" key="6">
    <source>
        <dbReference type="Proteomes" id="UP000246464"/>
    </source>
</evidence>
<feature type="region of interest" description="Disordered" evidence="3">
    <location>
        <begin position="187"/>
        <end position="365"/>
    </location>
</feature>
<dbReference type="PRINTS" id="PR00299">
    <property type="entry name" value="ACRYSTALLIN"/>
</dbReference>
<keyword evidence="6" id="KW-1185">Reference proteome</keyword>
<reference evidence="5 6" key="1">
    <citation type="submission" date="2017-12" db="EMBL/GenBank/DDBJ databases">
        <title>Integrating genomic resources of turbot (Scophthalmus maximus) in depth evaluation of genetic and physical mapping variation across individuals.</title>
        <authorList>
            <person name="Martinez P."/>
        </authorList>
    </citation>
    <scope>NUCLEOTIDE SEQUENCE [LARGE SCALE GENOMIC DNA]</scope>
</reference>
<dbReference type="OMA" id="MSCGEYD"/>
<name>A0A2U9BVP9_SCOMX</name>
<gene>
    <name evidence="5" type="ORF">SMAX5B_016141</name>
</gene>
<dbReference type="Proteomes" id="UP000246464">
    <property type="component" value="Chromosome 9"/>
</dbReference>
<feature type="domain" description="SHSP" evidence="4">
    <location>
        <begin position="77"/>
        <end position="185"/>
    </location>
</feature>
<comment type="similarity">
    <text evidence="1 2">Belongs to the small heat shock protein (HSP20) family.</text>
</comment>
<evidence type="ECO:0000259" key="4">
    <source>
        <dbReference type="PROSITE" id="PS01031"/>
    </source>
</evidence>
<dbReference type="GO" id="GO:0005634">
    <property type="term" value="C:nucleus"/>
    <property type="evidence" value="ECO:0007669"/>
    <property type="project" value="TreeGrafter"/>
</dbReference>
<dbReference type="GO" id="GO:0005737">
    <property type="term" value="C:cytoplasm"/>
    <property type="evidence" value="ECO:0007669"/>
    <property type="project" value="TreeGrafter"/>
</dbReference>
<dbReference type="PANTHER" id="PTHR45640">
    <property type="entry name" value="HEAT SHOCK PROTEIN HSP-12.2-RELATED"/>
    <property type="match status" value="1"/>
</dbReference>
<dbReference type="CDD" id="cd06526">
    <property type="entry name" value="metazoan_ACD"/>
    <property type="match status" value="1"/>
</dbReference>
<dbReference type="InterPro" id="IPR002068">
    <property type="entry name" value="A-crystallin/Hsp20_dom"/>
</dbReference>
<dbReference type="Gene3D" id="2.60.40.790">
    <property type="match status" value="1"/>
</dbReference>